<dbReference type="EMBL" id="RJVP01000001">
    <property type="protein sequence ID" value="ROH88177.1"/>
    <property type="molecule type" value="Genomic_DNA"/>
</dbReference>
<evidence type="ECO:0000259" key="6">
    <source>
        <dbReference type="Pfam" id="PF01850"/>
    </source>
</evidence>
<sequence length="124" mass="13671">MNVLADTSVWVDHLRDGDAELAVLLQAGRVCCHPMILGELACGNLKNRHEVLGLLRNLTSATEAKHEEVLQLIERYSLMGKGISLVDVHLLAACMLTAETRLWTRDRRLASIAQAMDLGFIAAH</sequence>
<comment type="cofactor">
    <cofactor evidence="5">
        <name>Mg(2+)</name>
        <dbReference type="ChEBI" id="CHEBI:18420"/>
    </cofactor>
</comment>
<keyword evidence="4 5" id="KW-0378">Hydrolase</keyword>
<dbReference type="SUPFAM" id="SSF88723">
    <property type="entry name" value="PIN domain-like"/>
    <property type="match status" value="1"/>
</dbReference>
<gene>
    <name evidence="5" type="primary">vapC</name>
    <name evidence="7" type="ORF">ED236_01510</name>
</gene>
<name>A0A3N0V5U1_9PROT</name>
<organism evidence="7 8">
    <name type="scientific">Pseudomethylobacillus aquaticus</name>
    <dbReference type="NCBI Taxonomy" id="2676064"/>
    <lineage>
        <taxon>Bacteria</taxon>
        <taxon>Pseudomonadati</taxon>
        <taxon>Pseudomonadota</taxon>
        <taxon>Betaproteobacteria</taxon>
        <taxon>Nitrosomonadales</taxon>
        <taxon>Methylophilaceae</taxon>
        <taxon>Pseudomethylobacillus</taxon>
    </lineage>
</organism>
<keyword evidence="5" id="KW-0460">Magnesium</keyword>
<dbReference type="GO" id="GO:0016787">
    <property type="term" value="F:hydrolase activity"/>
    <property type="evidence" value="ECO:0007669"/>
    <property type="project" value="UniProtKB-KW"/>
</dbReference>
<keyword evidence="1 5" id="KW-1277">Toxin-antitoxin system</keyword>
<comment type="caution">
    <text evidence="7">The sequence shown here is derived from an EMBL/GenBank/DDBJ whole genome shotgun (WGS) entry which is preliminary data.</text>
</comment>
<dbReference type="GO" id="GO:0000287">
    <property type="term" value="F:magnesium ion binding"/>
    <property type="evidence" value="ECO:0007669"/>
    <property type="project" value="UniProtKB-UniRule"/>
</dbReference>
<reference evidence="7 8" key="1">
    <citation type="submission" date="2018-10" db="EMBL/GenBank/DDBJ databases">
        <authorList>
            <person name="Chen W.-M."/>
        </authorList>
    </citation>
    <scope>NUCLEOTIDE SEQUENCE [LARGE SCALE GENOMIC DNA]</scope>
    <source>
        <strain evidence="7 8">H-5</strain>
    </source>
</reference>
<evidence type="ECO:0000256" key="1">
    <source>
        <dbReference type="ARBA" id="ARBA00022649"/>
    </source>
</evidence>
<dbReference type="GO" id="GO:0090729">
    <property type="term" value="F:toxin activity"/>
    <property type="evidence" value="ECO:0007669"/>
    <property type="project" value="UniProtKB-KW"/>
</dbReference>
<evidence type="ECO:0000256" key="4">
    <source>
        <dbReference type="ARBA" id="ARBA00022801"/>
    </source>
</evidence>
<dbReference type="AlphaFoldDB" id="A0A3N0V5U1"/>
<evidence type="ECO:0000313" key="7">
    <source>
        <dbReference type="EMBL" id="ROH88177.1"/>
    </source>
</evidence>
<keyword evidence="8" id="KW-1185">Reference proteome</keyword>
<dbReference type="HAMAP" id="MF_00265">
    <property type="entry name" value="VapC_Nob1"/>
    <property type="match status" value="1"/>
</dbReference>
<feature type="binding site" evidence="5">
    <location>
        <position position="87"/>
    </location>
    <ligand>
        <name>Mg(2+)</name>
        <dbReference type="ChEBI" id="CHEBI:18420"/>
    </ligand>
</feature>
<dbReference type="InterPro" id="IPR002716">
    <property type="entry name" value="PIN_dom"/>
</dbReference>
<dbReference type="InterPro" id="IPR022907">
    <property type="entry name" value="VapC_family"/>
</dbReference>
<feature type="domain" description="PIN" evidence="6">
    <location>
        <begin position="4"/>
        <end position="113"/>
    </location>
</feature>
<dbReference type="Gene3D" id="3.40.50.1010">
    <property type="entry name" value="5'-nuclease"/>
    <property type="match status" value="1"/>
</dbReference>
<keyword evidence="5" id="KW-0800">Toxin</keyword>
<evidence type="ECO:0000256" key="3">
    <source>
        <dbReference type="ARBA" id="ARBA00022723"/>
    </source>
</evidence>
<comment type="function">
    <text evidence="5">Toxic component of a toxin-antitoxin (TA) system. An RNase.</text>
</comment>
<dbReference type="Pfam" id="PF01850">
    <property type="entry name" value="PIN"/>
    <property type="match status" value="1"/>
</dbReference>
<dbReference type="GO" id="GO:0004540">
    <property type="term" value="F:RNA nuclease activity"/>
    <property type="evidence" value="ECO:0007669"/>
    <property type="project" value="InterPro"/>
</dbReference>
<evidence type="ECO:0000313" key="8">
    <source>
        <dbReference type="Proteomes" id="UP000275137"/>
    </source>
</evidence>
<proteinExistence type="inferred from homology"/>
<protein>
    <recommendedName>
        <fullName evidence="5">Ribonuclease VapC</fullName>
        <shortName evidence="5">RNase VapC</shortName>
        <ecNumber evidence="5">3.1.-.-</ecNumber>
    </recommendedName>
    <alternativeName>
        <fullName evidence="5">Toxin VapC</fullName>
    </alternativeName>
</protein>
<keyword evidence="2 5" id="KW-0540">Nuclease</keyword>
<dbReference type="RefSeq" id="WP_123236171.1">
    <property type="nucleotide sequence ID" value="NZ_RJVP01000001.1"/>
</dbReference>
<feature type="binding site" evidence="5">
    <location>
        <position position="6"/>
    </location>
    <ligand>
        <name>Mg(2+)</name>
        <dbReference type="ChEBI" id="CHEBI:18420"/>
    </ligand>
</feature>
<accession>A0A3N0V5U1</accession>
<dbReference type="EC" id="3.1.-.-" evidence="5"/>
<dbReference type="Proteomes" id="UP000275137">
    <property type="component" value="Unassembled WGS sequence"/>
</dbReference>
<dbReference type="InterPro" id="IPR029060">
    <property type="entry name" value="PIN-like_dom_sf"/>
</dbReference>
<comment type="similarity">
    <text evidence="5">Belongs to the PINc/VapC protein family.</text>
</comment>
<evidence type="ECO:0000256" key="2">
    <source>
        <dbReference type="ARBA" id="ARBA00022722"/>
    </source>
</evidence>
<keyword evidence="3 5" id="KW-0479">Metal-binding</keyword>
<evidence type="ECO:0000256" key="5">
    <source>
        <dbReference type="HAMAP-Rule" id="MF_00265"/>
    </source>
</evidence>